<dbReference type="EMBL" id="VTOW01000002">
    <property type="protein sequence ID" value="NKE71243.1"/>
    <property type="molecule type" value="Genomic_DNA"/>
</dbReference>
<keyword evidence="1 4" id="KW-0238">DNA-binding</keyword>
<protein>
    <submittedName>
        <fullName evidence="4">AbrB/MazE/SpoVT family DNA-binding domain-containing protein</fullName>
    </submittedName>
</protein>
<reference evidence="4 5" key="1">
    <citation type="journal article" date="2020" name="Nature">
        <title>Bacterial chemolithoautotrophy via manganese oxidation.</title>
        <authorList>
            <person name="Yu H."/>
            <person name="Leadbetter J.R."/>
        </authorList>
    </citation>
    <scope>NUCLEOTIDE SEQUENCE [LARGE SCALE GENOMIC DNA]</scope>
    <source>
        <strain evidence="4 5">Mn-1</strain>
    </source>
</reference>
<dbReference type="InterPro" id="IPR037914">
    <property type="entry name" value="SpoVT-AbrB_sf"/>
</dbReference>
<organism evidence="4 5">
    <name type="scientific">Candidatus Manganitrophus noduliformans</name>
    <dbReference type="NCBI Taxonomy" id="2606439"/>
    <lineage>
        <taxon>Bacteria</taxon>
        <taxon>Pseudomonadati</taxon>
        <taxon>Nitrospirota</taxon>
        <taxon>Nitrospiria</taxon>
        <taxon>Candidatus Troglogloeales</taxon>
        <taxon>Candidatus Manganitrophaceae</taxon>
        <taxon>Candidatus Manganitrophus</taxon>
    </lineage>
</organism>
<name>A0A7X6IB49_9BACT</name>
<evidence type="ECO:0000313" key="5">
    <source>
        <dbReference type="Proteomes" id="UP000534783"/>
    </source>
</evidence>
<proteinExistence type="predicted"/>
<evidence type="ECO:0000259" key="3">
    <source>
        <dbReference type="PROSITE" id="PS51740"/>
    </source>
</evidence>
<dbReference type="InterPro" id="IPR007159">
    <property type="entry name" value="SpoVT-AbrB_dom"/>
</dbReference>
<accession>A0A7X6IB49</accession>
<dbReference type="SUPFAM" id="SSF89447">
    <property type="entry name" value="AbrB/MazE/MraZ-like"/>
    <property type="match status" value="1"/>
</dbReference>
<sequence length="90" mass="9824">MKTTIDHAGRVVVPKAIREAAGLSPGTPLEIRVVGSHIEIEPAPLQVQLKRRGKLLVAVPQQDAPPLTAEEVEATREALSQERERVESEE</sequence>
<gene>
    <name evidence="4" type="ORF">MNODULE_10890</name>
</gene>
<dbReference type="AlphaFoldDB" id="A0A7X6IB49"/>
<feature type="domain" description="SpoVT-AbrB" evidence="3">
    <location>
        <begin position="1"/>
        <end position="45"/>
    </location>
</feature>
<dbReference type="SMART" id="SM00966">
    <property type="entry name" value="SpoVT_AbrB"/>
    <property type="match status" value="1"/>
</dbReference>
<dbReference type="Proteomes" id="UP000534783">
    <property type="component" value="Unassembled WGS sequence"/>
</dbReference>
<evidence type="ECO:0000256" key="1">
    <source>
        <dbReference type="PROSITE-ProRule" id="PRU01076"/>
    </source>
</evidence>
<dbReference type="RefSeq" id="WP_168059699.1">
    <property type="nucleotide sequence ID" value="NZ_VTOW01000002.1"/>
</dbReference>
<evidence type="ECO:0000256" key="2">
    <source>
        <dbReference type="SAM" id="MobiDB-lite"/>
    </source>
</evidence>
<comment type="caution">
    <text evidence="4">The sequence shown here is derived from an EMBL/GenBank/DDBJ whole genome shotgun (WGS) entry which is preliminary data.</text>
</comment>
<dbReference type="Gene3D" id="2.10.260.10">
    <property type="match status" value="1"/>
</dbReference>
<keyword evidence="5" id="KW-1185">Reference proteome</keyword>
<dbReference type="PROSITE" id="PS51740">
    <property type="entry name" value="SPOVT_ABRB"/>
    <property type="match status" value="1"/>
</dbReference>
<evidence type="ECO:0000313" key="4">
    <source>
        <dbReference type="EMBL" id="NKE71243.1"/>
    </source>
</evidence>
<dbReference type="NCBIfam" id="TIGR01439">
    <property type="entry name" value="lp_hng_hel_AbrB"/>
    <property type="match status" value="1"/>
</dbReference>
<dbReference type="GO" id="GO:0003677">
    <property type="term" value="F:DNA binding"/>
    <property type="evidence" value="ECO:0007669"/>
    <property type="project" value="UniProtKB-UniRule"/>
</dbReference>
<feature type="region of interest" description="Disordered" evidence="2">
    <location>
        <begin position="71"/>
        <end position="90"/>
    </location>
</feature>
<feature type="compositionally biased region" description="Basic and acidic residues" evidence="2">
    <location>
        <begin position="73"/>
        <end position="90"/>
    </location>
</feature>
<dbReference type="Pfam" id="PF04014">
    <property type="entry name" value="MazE_antitoxin"/>
    <property type="match status" value="1"/>
</dbReference>